<dbReference type="Pfam" id="PF03466">
    <property type="entry name" value="LysR_substrate"/>
    <property type="match status" value="1"/>
</dbReference>
<dbReference type="Proteomes" id="UP000095463">
    <property type="component" value="Unassembled WGS sequence"/>
</dbReference>
<comment type="caution">
    <text evidence="6">The sequence shown here is derived from an EMBL/GenBank/DDBJ whole genome shotgun (WGS) entry which is preliminary data.</text>
</comment>
<gene>
    <name evidence="6" type="ORF">VW23_022250</name>
</gene>
<keyword evidence="4" id="KW-0804">Transcription</keyword>
<dbReference type="InterPro" id="IPR000847">
    <property type="entry name" value="LysR_HTH_N"/>
</dbReference>
<dbReference type="InterPro" id="IPR036390">
    <property type="entry name" value="WH_DNA-bd_sf"/>
</dbReference>
<evidence type="ECO:0000256" key="4">
    <source>
        <dbReference type="ARBA" id="ARBA00023163"/>
    </source>
</evidence>
<feature type="non-terminal residue" evidence="6">
    <location>
        <position position="274"/>
    </location>
</feature>
<keyword evidence="7" id="KW-1185">Reference proteome</keyword>
<dbReference type="GO" id="GO:0003700">
    <property type="term" value="F:DNA-binding transcription factor activity"/>
    <property type="evidence" value="ECO:0007669"/>
    <property type="project" value="InterPro"/>
</dbReference>
<evidence type="ECO:0000256" key="3">
    <source>
        <dbReference type="ARBA" id="ARBA00023125"/>
    </source>
</evidence>
<evidence type="ECO:0000313" key="7">
    <source>
        <dbReference type="Proteomes" id="UP000095463"/>
    </source>
</evidence>
<dbReference type="GO" id="GO:0006351">
    <property type="term" value="P:DNA-templated transcription"/>
    <property type="evidence" value="ECO:0007669"/>
    <property type="project" value="TreeGrafter"/>
</dbReference>
<evidence type="ECO:0000259" key="5">
    <source>
        <dbReference type="PROSITE" id="PS50931"/>
    </source>
</evidence>
<comment type="similarity">
    <text evidence="1">Belongs to the LysR transcriptional regulatory family.</text>
</comment>
<dbReference type="InterPro" id="IPR005119">
    <property type="entry name" value="LysR_subst-bd"/>
</dbReference>
<dbReference type="InterPro" id="IPR036388">
    <property type="entry name" value="WH-like_DNA-bd_sf"/>
</dbReference>
<dbReference type="PROSITE" id="PS50931">
    <property type="entry name" value="HTH_LYSR"/>
    <property type="match status" value="1"/>
</dbReference>
<dbReference type="Pfam" id="PF00126">
    <property type="entry name" value="HTH_1"/>
    <property type="match status" value="1"/>
</dbReference>
<sequence length="274" mass="29404">MDVFVRVVDMGGFSAAARTLRMTPSAVSKLMARLETRLGTRLLSRSTRTLQLTPEGTAFYESSLRILADLEEAERGAGAAEQPAGRIRLNTSASYGTHILTPLLPEFLALYPGITLNVVQTDAIVDLYAERTDVAVRAGPLKNSSLMARKLGATRMMIVAAPAYLARHGIPASAAELEAHNRLNFCYRRTVEGWPLLEGNKLVTVPVAGNLQASDGEALRQMAVAGVGITRLSAFTVREDLTAGRLVPVLEAQNPGDLEDFHAVFSGQGGYLPA</sequence>
<protein>
    <submittedName>
        <fullName evidence="6">LysR family transcriptional regulator</fullName>
    </submittedName>
</protein>
<organism evidence="6 7">
    <name type="scientific">Devosia insulae DS-56</name>
    <dbReference type="NCBI Taxonomy" id="1116389"/>
    <lineage>
        <taxon>Bacteria</taxon>
        <taxon>Pseudomonadati</taxon>
        <taxon>Pseudomonadota</taxon>
        <taxon>Alphaproteobacteria</taxon>
        <taxon>Hyphomicrobiales</taxon>
        <taxon>Devosiaceae</taxon>
        <taxon>Devosia</taxon>
    </lineage>
</organism>
<keyword evidence="2" id="KW-0805">Transcription regulation</keyword>
<evidence type="ECO:0000256" key="2">
    <source>
        <dbReference type="ARBA" id="ARBA00023015"/>
    </source>
</evidence>
<dbReference type="Gene3D" id="1.10.10.10">
    <property type="entry name" value="Winged helix-like DNA-binding domain superfamily/Winged helix DNA-binding domain"/>
    <property type="match status" value="1"/>
</dbReference>
<feature type="domain" description="HTH lysR-type" evidence="5">
    <location>
        <begin position="1"/>
        <end position="53"/>
    </location>
</feature>
<dbReference type="AlphaFoldDB" id="A0A1E5XNS2"/>
<dbReference type="PANTHER" id="PTHR30537:SF71">
    <property type="entry name" value="TRANSCRIPTIONAL REGULATORY PROTEIN"/>
    <property type="match status" value="1"/>
</dbReference>
<dbReference type="EMBL" id="LAJE02000221">
    <property type="protein sequence ID" value="OEO30252.1"/>
    <property type="molecule type" value="Genomic_DNA"/>
</dbReference>
<keyword evidence="3" id="KW-0238">DNA-binding</keyword>
<proteinExistence type="inferred from homology"/>
<dbReference type="PANTHER" id="PTHR30537">
    <property type="entry name" value="HTH-TYPE TRANSCRIPTIONAL REGULATOR"/>
    <property type="match status" value="1"/>
</dbReference>
<dbReference type="Gene3D" id="3.40.190.290">
    <property type="match status" value="1"/>
</dbReference>
<evidence type="ECO:0000256" key="1">
    <source>
        <dbReference type="ARBA" id="ARBA00009437"/>
    </source>
</evidence>
<reference evidence="6 7" key="1">
    <citation type="journal article" date="2015" name="Genome Announc.">
        <title>Genome Assemblies of Three Soil-Associated Devosia species: D. insulae, D. limi, and D. soli.</title>
        <authorList>
            <person name="Hassan Y.I."/>
            <person name="Lepp D."/>
            <person name="Zhou T."/>
        </authorList>
    </citation>
    <scope>NUCLEOTIDE SEQUENCE [LARGE SCALE GENOMIC DNA]</scope>
    <source>
        <strain evidence="6 7">DS-56</strain>
    </source>
</reference>
<dbReference type="GO" id="GO:0043565">
    <property type="term" value="F:sequence-specific DNA binding"/>
    <property type="evidence" value="ECO:0007669"/>
    <property type="project" value="TreeGrafter"/>
</dbReference>
<dbReference type="SUPFAM" id="SSF46785">
    <property type="entry name" value="Winged helix' DNA-binding domain"/>
    <property type="match status" value="1"/>
</dbReference>
<name>A0A1E5XNS2_9HYPH</name>
<dbReference type="SUPFAM" id="SSF53850">
    <property type="entry name" value="Periplasmic binding protein-like II"/>
    <property type="match status" value="1"/>
</dbReference>
<dbReference type="FunFam" id="1.10.10.10:FF:000001">
    <property type="entry name" value="LysR family transcriptional regulator"/>
    <property type="match status" value="1"/>
</dbReference>
<evidence type="ECO:0000313" key="6">
    <source>
        <dbReference type="EMBL" id="OEO30252.1"/>
    </source>
</evidence>
<dbReference type="InterPro" id="IPR058163">
    <property type="entry name" value="LysR-type_TF_proteobact-type"/>
</dbReference>
<accession>A0A1E5XNS2</accession>